<accession>A0AAI9YDY3</accession>
<dbReference type="Proteomes" id="UP001239213">
    <property type="component" value="Unassembled WGS sequence"/>
</dbReference>
<proteinExistence type="predicted"/>
<sequence>MDTPTVSIEYFLLYLLNIRGLQNSISSLVIIVIILVIKMFYIGISSFNLRRSSLFFIIILF</sequence>
<evidence type="ECO:0000256" key="1">
    <source>
        <dbReference type="SAM" id="Phobius"/>
    </source>
</evidence>
<keyword evidence="1" id="KW-1133">Transmembrane helix</keyword>
<dbReference type="EMBL" id="MPDP01000001">
    <property type="protein sequence ID" value="KAK1499369.1"/>
    <property type="molecule type" value="Genomic_DNA"/>
</dbReference>
<gene>
    <name evidence="2" type="ORF">CCUS01_00093</name>
</gene>
<name>A0AAI9YDY3_9PEZI</name>
<keyword evidence="1" id="KW-0812">Transmembrane</keyword>
<protein>
    <submittedName>
        <fullName evidence="2">Uncharacterized protein</fullName>
    </submittedName>
</protein>
<feature type="transmembrane region" description="Helical" evidence="1">
    <location>
        <begin position="20"/>
        <end position="41"/>
    </location>
</feature>
<evidence type="ECO:0000313" key="3">
    <source>
        <dbReference type="Proteomes" id="UP001239213"/>
    </source>
</evidence>
<organism evidence="2 3">
    <name type="scientific">Colletotrichum cuscutae</name>
    <dbReference type="NCBI Taxonomy" id="1209917"/>
    <lineage>
        <taxon>Eukaryota</taxon>
        <taxon>Fungi</taxon>
        <taxon>Dikarya</taxon>
        <taxon>Ascomycota</taxon>
        <taxon>Pezizomycotina</taxon>
        <taxon>Sordariomycetes</taxon>
        <taxon>Hypocreomycetidae</taxon>
        <taxon>Glomerellales</taxon>
        <taxon>Glomerellaceae</taxon>
        <taxon>Colletotrichum</taxon>
        <taxon>Colletotrichum acutatum species complex</taxon>
    </lineage>
</organism>
<evidence type="ECO:0000313" key="2">
    <source>
        <dbReference type="EMBL" id="KAK1499369.1"/>
    </source>
</evidence>
<keyword evidence="1" id="KW-0472">Membrane</keyword>
<dbReference type="AlphaFoldDB" id="A0AAI9YDY3"/>
<keyword evidence="3" id="KW-1185">Reference proteome</keyword>
<reference evidence="2" key="1">
    <citation type="submission" date="2016-11" db="EMBL/GenBank/DDBJ databases">
        <title>The genome sequence of Colletotrichum cuscutae.</title>
        <authorList>
            <person name="Baroncelli R."/>
        </authorList>
    </citation>
    <scope>NUCLEOTIDE SEQUENCE</scope>
    <source>
        <strain evidence="2">IMI 304802</strain>
    </source>
</reference>
<comment type="caution">
    <text evidence="2">The sequence shown here is derived from an EMBL/GenBank/DDBJ whole genome shotgun (WGS) entry which is preliminary data.</text>
</comment>